<dbReference type="EMBL" id="CM029037">
    <property type="protein sequence ID" value="KAG2658656.1"/>
    <property type="molecule type" value="Genomic_DNA"/>
</dbReference>
<feature type="region of interest" description="Disordered" evidence="1">
    <location>
        <begin position="160"/>
        <end position="206"/>
    </location>
</feature>
<sequence length="301" mass="33867">MKRRRRAWTSCAPHFRSTASAGSISRPGPTGSGSPVDWPPAQDLQLGARRRGAVQGLRRRPRGAARPCPPRPVHPGRPQREHHHRRRRVRRPEAPHSHLQGAVPHLRGGGDAQPPEAQAGIQRPRRAGRVVRQRSRRRRALAGTQGGLCFYRGLGRAGDQRGFRQDGRGVPPEGRHCLRGFRQDGRGVPPEGRHRLAPEPPSRRHHVHAGEIRPSVTADFSLKLFNISSATRGHNCPVQHQRVLERDECHSQCFLARFLSIYMLFRSNGYFQFTANVDFLLFQPLLVPACKLTFVNHSVFC</sequence>
<feature type="compositionally biased region" description="Basic residues" evidence="1">
    <location>
        <begin position="80"/>
        <end position="90"/>
    </location>
</feature>
<dbReference type="AlphaFoldDB" id="A0A8T0XL01"/>
<dbReference type="Proteomes" id="UP000823388">
    <property type="component" value="Chromosome 1K"/>
</dbReference>
<gene>
    <name evidence="2" type="ORF">PVAP13_1KG287910</name>
</gene>
<reference evidence="2" key="1">
    <citation type="submission" date="2020-05" db="EMBL/GenBank/DDBJ databases">
        <title>WGS assembly of Panicum virgatum.</title>
        <authorList>
            <person name="Lovell J.T."/>
            <person name="Jenkins J."/>
            <person name="Shu S."/>
            <person name="Juenger T.E."/>
            <person name="Schmutz J."/>
        </authorList>
    </citation>
    <scope>NUCLEOTIDE SEQUENCE</scope>
    <source>
        <strain evidence="2">AP13</strain>
    </source>
</reference>
<feature type="region of interest" description="Disordered" evidence="1">
    <location>
        <begin position="1"/>
        <end position="139"/>
    </location>
</feature>
<feature type="compositionally biased region" description="Basic residues" evidence="1">
    <location>
        <begin position="48"/>
        <end position="63"/>
    </location>
</feature>
<feature type="compositionally biased region" description="Basic residues" evidence="1">
    <location>
        <begin position="123"/>
        <end position="139"/>
    </location>
</feature>
<accession>A0A8T0XL01</accession>
<comment type="caution">
    <text evidence="2">The sequence shown here is derived from an EMBL/GenBank/DDBJ whole genome shotgun (WGS) entry which is preliminary data.</text>
</comment>
<evidence type="ECO:0000256" key="1">
    <source>
        <dbReference type="SAM" id="MobiDB-lite"/>
    </source>
</evidence>
<protein>
    <submittedName>
        <fullName evidence="2">Uncharacterized protein</fullName>
    </submittedName>
</protein>
<proteinExistence type="predicted"/>
<keyword evidence="3" id="KW-1185">Reference proteome</keyword>
<evidence type="ECO:0000313" key="3">
    <source>
        <dbReference type="Proteomes" id="UP000823388"/>
    </source>
</evidence>
<evidence type="ECO:0000313" key="2">
    <source>
        <dbReference type="EMBL" id="KAG2658656.1"/>
    </source>
</evidence>
<name>A0A8T0XL01_PANVG</name>
<feature type="compositionally biased region" description="Basic and acidic residues" evidence="1">
    <location>
        <begin position="160"/>
        <end position="197"/>
    </location>
</feature>
<organism evidence="2 3">
    <name type="scientific">Panicum virgatum</name>
    <name type="common">Blackwell switchgrass</name>
    <dbReference type="NCBI Taxonomy" id="38727"/>
    <lineage>
        <taxon>Eukaryota</taxon>
        <taxon>Viridiplantae</taxon>
        <taxon>Streptophyta</taxon>
        <taxon>Embryophyta</taxon>
        <taxon>Tracheophyta</taxon>
        <taxon>Spermatophyta</taxon>
        <taxon>Magnoliopsida</taxon>
        <taxon>Liliopsida</taxon>
        <taxon>Poales</taxon>
        <taxon>Poaceae</taxon>
        <taxon>PACMAD clade</taxon>
        <taxon>Panicoideae</taxon>
        <taxon>Panicodae</taxon>
        <taxon>Paniceae</taxon>
        <taxon>Panicinae</taxon>
        <taxon>Panicum</taxon>
        <taxon>Panicum sect. Hiantes</taxon>
    </lineage>
</organism>